<dbReference type="InterPro" id="IPR051681">
    <property type="entry name" value="Ser/Thr_Kinases-Pseudokinases"/>
</dbReference>
<dbReference type="PANTHER" id="PTHR44329:SF293">
    <property type="entry name" value="MITOGEN-ACTIVATED PROTEIN KINASE KINASE KINASE"/>
    <property type="match status" value="1"/>
</dbReference>
<dbReference type="PROSITE" id="PS50011">
    <property type="entry name" value="PROTEIN_KINASE_DOM"/>
    <property type="match status" value="1"/>
</dbReference>
<proteinExistence type="predicted"/>
<dbReference type="Proteomes" id="UP000615446">
    <property type="component" value="Unassembled WGS sequence"/>
</dbReference>
<dbReference type="Gene3D" id="1.10.510.10">
    <property type="entry name" value="Transferase(Phosphotransferase) domain 1"/>
    <property type="match status" value="2"/>
</dbReference>
<protein>
    <submittedName>
        <fullName evidence="2">Kinase-like domain-containing protein</fullName>
    </submittedName>
</protein>
<dbReference type="InterPro" id="IPR011009">
    <property type="entry name" value="Kinase-like_dom_sf"/>
</dbReference>
<evidence type="ECO:0000259" key="1">
    <source>
        <dbReference type="PROSITE" id="PS50011"/>
    </source>
</evidence>
<accession>A0A8H3M292</accession>
<dbReference type="GO" id="GO:0004674">
    <property type="term" value="F:protein serine/threonine kinase activity"/>
    <property type="evidence" value="ECO:0007669"/>
    <property type="project" value="TreeGrafter"/>
</dbReference>
<organism evidence="2 3">
    <name type="scientific">Rhizophagus clarus</name>
    <dbReference type="NCBI Taxonomy" id="94130"/>
    <lineage>
        <taxon>Eukaryota</taxon>
        <taxon>Fungi</taxon>
        <taxon>Fungi incertae sedis</taxon>
        <taxon>Mucoromycota</taxon>
        <taxon>Glomeromycotina</taxon>
        <taxon>Glomeromycetes</taxon>
        <taxon>Glomerales</taxon>
        <taxon>Glomeraceae</taxon>
        <taxon>Rhizophagus</taxon>
    </lineage>
</organism>
<dbReference type="OrthoDB" id="2368379at2759"/>
<evidence type="ECO:0000313" key="2">
    <source>
        <dbReference type="EMBL" id="GES95384.1"/>
    </source>
</evidence>
<feature type="domain" description="Protein kinase" evidence="1">
    <location>
        <begin position="739"/>
        <end position="1001"/>
    </location>
</feature>
<dbReference type="PANTHER" id="PTHR44329">
    <property type="entry name" value="SERINE/THREONINE-PROTEIN KINASE TNNI3K-RELATED"/>
    <property type="match status" value="1"/>
</dbReference>
<keyword evidence="2" id="KW-0418">Kinase</keyword>
<dbReference type="InterPro" id="IPR000719">
    <property type="entry name" value="Prot_kinase_dom"/>
</dbReference>
<dbReference type="Pfam" id="PF07714">
    <property type="entry name" value="PK_Tyr_Ser-Thr"/>
    <property type="match status" value="1"/>
</dbReference>
<reference evidence="2" key="1">
    <citation type="submission" date="2019-10" db="EMBL/GenBank/DDBJ databases">
        <title>Conservation and host-specific expression of non-tandemly repeated heterogenous ribosome RNA gene in arbuscular mycorrhizal fungi.</title>
        <authorList>
            <person name="Maeda T."/>
            <person name="Kobayashi Y."/>
            <person name="Nakagawa T."/>
            <person name="Ezawa T."/>
            <person name="Yamaguchi K."/>
            <person name="Bino T."/>
            <person name="Nishimoto Y."/>
            <person name="Shigenobu S."/>
            <person name="Kawaguchi M."/>
        </authorList>
    </citation>
    <scope>NUCLEOTIDE SEQUENCE</scope>
    <source>
        <strain evidence="2">HR1</strain>
    </source>
</reference>
<dbReference type="AlphaFoldDB" id="A0A8H3M292"/>
<comment type="caution">
    <text evidence="2">The sequence shown here is derived from an EMBL/GenBank/DDBJ whole genome shotgun (WGS) entry which is preliminary data.</text>
</comment>
<name>A0A8H3M292_9GLOM</name>
<dbReference type="InterPro" id="IPR001245">
    <property type="entry name" value="Ser-Thr/Tyr_kinase_cat_dom"/>
</dbReference>
<keyword evidence="2" id="KW-0808">Transferase</keyword>
<dbReference type="EMBL" id="BLAL01000242">
    <property type="protein sequence ID" value="GES95384.1"/>
    <property type="molecule type" value="Genomic_DNA"/>
</dbReference>
<dbReference type="SUPFAM" id="SSF56112">
    <property type="entry name" value="Protein kinase-like (PK-like)"/>
    <property type="match status" value="1"/>
</dbReference>
<gene>
    <name evidence="2" type="ORF">RCL2_002205900</name>
</gene>
<dbReference type="GO" id="GO:0005524">
    <property type="term" value="F:ATP binding"/>
    <property type="evidence" value="ECO:0007669"/>
    <property type="project" value="InterPro"/>
</dbReference>
<evidence type="ECO:0000313" key="3">
    <source>
        <dbReference type="Proteomes" id="UP000615446"/>
    </source>
</evidence>
<sequence length="1101" mass="129123">MGNTTSSSTSSSSPDNCEKCNKRYTNRHFKWCRTCQINYLKKNNLVNLINGNKKIDDLIKKMQLKSSKPGDTLFEWIPYNQFIDIKEIFKDDLIVMYSAIWENGPLNYDYYNEKGWNRESNKNVVLKYLHTSQNINDEFLNDREYTVDNLYAEMTNSLVMIYGISQNPVTKDYIMVLQDKYCKECGKKYTDIFDEWLIWKDGPLMYDKNEYIRGRQNKKVTLKCSRYFGSIFLKEVIEHLTETGPIYGISQNPNSLWYCMVVQDEYCKTCGQSYELPRYKWCVPCQRNHLEGNFINWTSGNENIDKFIQNVQLEISTPYDMVFEWVPCNQFDDIKEIAEVEFAKLYSATWKDGPLYYDGREWERVSKKVNLRRLHNSQNITYKTIKEEFRYYEKAYGITQDPNTKDYIMIHKDGYYKVFCGKCGKRFRSTKYKLCIPCNLKAYSNQKSGSVKIDHLIKKIQSRVAPSEVAFEWIPYEQLVVIKELCKDDLTKLYSANWKEGPLDCHTYDTRYKNEKVILRCFIHPLGIQSIQSILNKYLRLAQRSHDSYPLKYGKDLIIYGISKNPSTNEFIFVLNAGYHCESCVENDQTKVYSAIWDDGPLEYDYFKLKWTREPKSNTKVALKYLCNSQNITEDCLNEVKTYTIGFTRFNIRIYGISQNPDTKDYIMVLEDKYCRKCGEVYTNVFREWCKSCQTIYLKNLFSNYTSENKNINDLIQVMQSKIDKPSDTIFEWIPYNQFDNIKEIGKGGFAKVYSAIWKDGPLRYNLEKQGYTRKPNVKVALKCLNNSQDITDMFLNEVKAYSIKDGNYIMSIYGISQNLEMKNYVMVLEYAEGGTLSDWINKNYKDFDWKRNILLEKNSADSENIYPDSVYIADMGLSGQVSDNIYKIDKGKGIEKETKVYGVLPYVAPEVLNGKCHSQASDIYSFGMIMYFIATGSPPFADRANDNNLAYKICYEDLRPEVNKQTVPKCYIDLMKRCWDSNPDNRPSATELEELIDVFYISYLRQDHGKIEEIEQKQRNEIKAQFEHAESNRNECIHFSSTDNHSDHDNINNDNNNVNVDNNDHDTVDKNNNDFSDQYAVELAVEQFIDETVVAPYIID</sequence>